<dbReference type="Proteomes" id="UP000324091">
    <property type="component" value="Chromosome 5"/>
</dbReference>
<evidence type="ECO:0000259" key="3">
    <source>
        <dbReference type="PROSITE" id="PS51980"/>
    </source>
</evidence>
<dbReference type="Gene3D" id="6.10.140.340">
    <property type="match status" value="1"/>
</dbReference>
<accession>A0A5C6N4R7</accession>
<dbReference type="Pfam" id="PF07303">
    <property type="entry name" value="Occludin_ELL"/>
    <property type="match status" value="1"/>
</dbReference>
<gene>
    <name evidence="4" type="ORF">D4764_05G0013910</name>
</gene>
<dbReference type="GO" id="GO:0031410">
    <property type="term" value="C:cytoplasmic vesicle"/>
    <property type="evidence" value="ECO:0007669"/>
    <property type="project" value="TreeGrafter"/>
</dbReference>
<evidence type="ECO:0000313" key="4">
    <source>
        <dbReference type="EMBL" id="TWW61301.1"/>
    </source>
</evidence>
<dbReference type="PROSITE" id="PS51980">
    <property type="entry name" value="OCEL"/>
    <property type="match status" value="1"/>
</dbReference>
<evidence type="ECO:0000313" key="5">
    <source>
        <dbReference type="Proteomes" id="UP000324091"/>
    </source>
</evidence>
<dbReference type="InterPro" id="IPR031176">
    <property type="entry name" value="ELL/occludin"/>
</dbReference>
<protein>
    <recommendedName>
        <fullName evidence="3">OCEL domain-containing protein</fullName>
    </recommendedName>
</protein>
<name>A0A5C6N4R7_9TELE</name>
<reference evidence="4 5" key="1">
    <citation type="submission" date="2019-04" db="EMBL/GenBank/DDBJ databases">
        <title>Chromosome genome assembly for Takifugu flavidus.</title>
        <authorList>
            <person name="Xiao S."/>
        </authorList>
    </citation>
    <scope>NUCLEOTIDE SEQUENCE [LARGE SCALE GENOMIC DNA]</scope>
    <source>
        <strain evidence="4">HTHZ2018</strain>
        <tissue evidence="4">Muscle</tissue>
    </source>
</reference>
<dbReference type="PANTHER" id="PTHR23288">
    <property type="entry name" value="OCCLUDIN AND RNA POLYMERASE II ELONGATION FACTOR ELL"/>
    <property type="match status" value="1"/>
</dbReference>
<evidence type="ECO:0000256" key="1">
    <source>
        <dbReference type="ARBA" id="ARBA00009171"/>
    </source>
</evidence>
<feature type="domain" description="OCEL" evidence="3">
    <location>
        <begin position="159"/>
        <end position="266"/>
    </location>
</feature>
<proteinExistence type="inferred from homology"/>
<keyword evidence="5" id="KW-1185">Reference proteome</keyword>
<dbReference type="GO" id="GO:0070830">
    <property type="term" value="P:bicellular tight junction assembly"/>
    <property type="evidence" value="ECO:0007669"/>
    <property type="project" value="TreeGrafter"/>
</dbReference>
<dbReference type="EMBL" id="RHFK02000018">
    <property type="protein sequence ID" value="TWW61301.1"/>
    <property type="molecule type" value="Genomic_DNA"/>
</dbReference>
<comment type="similarity">
    <text evidence="1 2">Belongs to the ELL/occludin family.</text>
</comment>
<dbReference type="SUPFAM" id="SSF144292">
    <property type="entry name" value="occludin/ELL-like"/>
    <property type="match status" value="1"/>
</dbReference>
<dbReference type="GO" id="GO:0005923">
    <property type="term" value="C:bicellular tight junction"/>
    <property type="evidence" value="ECO:0007669"/>
    <property type="project" value="TreeGrafter"/>
</dbReference>
<organism evidence="4 5">
    <name type="scientific">Takifugu flavidus</name>
    <name type="common">sansaifugu</name>
    <dbReference type="NCBI Taxonomy" id="433684"/>
    <lineage>
        <taxon>Eukaryota</taxon>
        <taxon>Metazoa</taxon>
        <taxon>Chordata</taxon>
        <taxon>Craniata</taxon>
        <taxon>Vertebrata</taxon>
        <taxon>Euteleostomi</taxon>
        <taxon>Actinopterygii</taxon>
        <taxon>Neopterygii</taxon>
        <taxon>Teleostei</taxon>
        <taxon>Neoteleostei</taxon>
        <taxon>Acanthomorphata</taxon>
        <taxon>Eupercaria</taxon>
        <taxon>Tetraodontiformes</taxon>
        <taxon>Tetradontoidea</taxon>
        <taxon>Tetraodontidae</taxon>
        <taxon>Takifugu</taxon>
    </lineage>
</organism>
<dbReference type="PANTHER" id="PTHR23288:SF34">
    <property type="entry name" value="OCCLUDIN B"/>
    <property type="match status" value="1"/>
</dbReference>
<comment type="caution">
    <text evidence="4">The sequence shown here is derived from an EMBL/GenBank/DDBJ whole genome shotgun (WGS) entry which is preliminary data.</text>
</comment>
<sequence>MDRSDCPRSAGREFVHVYTRFQQELKESKVDQMLRGPKVDQILRGPKVDQILRGPKVDQILRGPKVDQMLRGPKVDQILRGPKVDQMLRGPKVDQILRGPKVDQILRGPKVDQILRGPKVDQILRGPRDSDISSSVTAMKSRVKDYESGVESGDDLEDEDFSIAFPPIVDEEERLSYKREFDQDHQEYKSLQAELDNINQVLAGLDREMSAHAEGSPQFLDAVDEYSRLKNIKKSSNYLIKKRRCKHLRAKLSHIKRKISEYDHRP</sequence>
<dbReference type="GO" id="GO:0016324">
    <property type="term" value="C:apical plasma membrane"/>
    <property type="evidence" value="ECO:0007669"/>
    <property type="project" value="TreeGrafter"/>
</dbReference>
<dbReference type="InterPro" id="IPR010844">
    <property type="entry name" value="Occludin_ELL"/>
</dbReference>
<evidence type="ECO:0000256" key="2">
    <source>
        <dbReference type="PROSITE-ProRule" id="PRU01324"/>
    </source>
</evidence>
<dbReference type="AlphaFoldDB" id="A0A5C6N4R7"/>